<evidence type="ECO:0000313" key="3">
    <source>
        <dbReference type="Proteomes" id="UP000013243"/>
    </source>
</evidence>
<dbReference type="InterPro" id="IPR050834">
    <property type="entry name" value="Glycosyltransf_2"/>
</dbReference>
<dbReference type="Proteomes" id="UP000013243">
    <property type="component" value="Plasmid unnamed4"/>
</dbReference>
<dbReference type="PANTHER" id="PTHR43685">
    <property type="entry name" value="GLYCOSYLTRANSFERASE"/>
    <property type="match status" value="1"/>
</dbReference>
<evidence type="ECO:0000313" key="2">
    <source>
        <dbReference type="EMBL" id="ANP43582.1"/>
    </source>
</evidence>
<keyword evidence="2" id="KW-0808">Transferase</keyword>
<dbReference type="Gene3D" id="3.90.550.10">
    <property type="entry name" value="Spore Coat Polysaccharide Biosynthesis Protein SpsA, Chain A"/>
    <property type="match status" value="1"/>
</dbReference>
<geneLocation type="plasmid" evidence="2 3">
    <name>unnamed4</name>
</geneLocation>
<dbReference type="RefSeq" id="WP_005609614.1">
    <property type="nucleotide sequence ID" value="NZ_CP015234.1"/>
</dbReference>
<keyword evidence="2" id="KW-0614">Plasmid</keyword>
<dbReference type="EMBL" id="CP015234">
    <property type="protein sequence ID" value="ANP43582.1"/>
    <property type="molecule type" value="Genomic_DNA"/>
</dbReference>
<name>A0A1B1AAI9_9RHOB</name>
<dbReference type="AlphaFoldDB" id="A0A1B1AAI9"/>
<proteinExistence type="predicted"/>
<dbReference type="GO" id="GO:0016740">
    <property type="term" value="F:transferase activity"/>
    <property type="evidence" value="ECO:0007669"/>
    <property type="project" value="UniProtKB-KW"/>
</dbReference>
<dbReference type="GeneID" id="28252725"/>
<dbReference type="PANTHER" id="PTHR43685:SF2">
    <property type="entry name" value="GLYCOSYLTRANSFERASE 2-LIKE DOMAIN-CONTAINING PROTEIN"/>
    <property type="match status" value="1"/>
</dbReference>
<gene>
    <name evidence="2" type="ORF">K529_022780</name>
</gene>
<dbReference type="OrthoDB" id="9802649at2"/>
<reference evidence="2 3" key="1">
    <citation type="journal article" date="2016" name="ISME J.">
        <title>Global occurrence and heterogeneity of the Roseobacter-clade species Ruegeria mobilis.</title>
        <authorList>
            <person name="Sonnenschein E."/>
            <person name="Gram L."/>
        </authorList>
    </citation>
    <scope>NUCLEOTIDE SEQUENCE [LARGE SCALE GENOMIC DNA]</scope>
    <source>
        <strain evidence="2 3">F1926</strain>
        <plasmid evidence="2 3">unnamed4</plasmid>
    </source>
</reference>
<dbReference type="InterPro" id="IPR001173">
    <property type="entry name" value="Glyco_trans_2-like"/>
</dbReference>
<evidence type="ECO:0000259" key="1">
    <source>
        <dbReference type="Pfam" id="PF00535"/>
    </source>
</evidence>
<dbReference type="KEGG" id="rmb:K529_022780"/>
<dbReference type="InterPro" id="IPR029044">
    <property type="entry name" value="Nucleotide-diphossugar_trans"/>
</dbReference>
<protein>
    <submittedName>
        <fullName evidence="2">Glycosyl transferase family 2</fullName>
    </submittedName>
</protein>
<dbReference type="Pfam" id="PF00535">
    <property type="entry name" value="Glycos_transf_2"/>
    <property type="match status" value="1"/>
</dbReference>
<feature type="domain" description="Glycosyltransferase 2-like" evidence="1">
    <location>
        <begin position="10"/>
        <end position="143"/>
    </location>
</feature>
<organism evidence="2 3">
    <name type="scientific">Tritonibacter mobilis F1926</name>
    <dbReference type="NCBI Taxonomy" id="1265309"/>
    <lineage>
        <taxon>Bacteria</taxon>
        <taxon>Pseudomonadati</taxon>
        <taxon>Pseudomonadota</taxon>
        <taxon>Alphaproteobacteria</taxon>
        <taxon>Rhodobacterales</taxon>
        <taxon>Paracoccaceae</taxon>
        <taxon>Tritonibacter</taxon>
    </lineage>
</organism>
<sequence length="312" mass="34666">MASSQPHVTVLLALYDGCEHLEEQLRSYLDQSLRPARVLASDDRPHDGTGAVFQNFGTQVTATLCWDLIEGPQQGLTRNFLHLLATVNPAETDYVALSDQDDIWLPEKLQSAVHHIAAQGDRPVLLGTRSWEWSPSTGQKVLSRHIPPPLNFAHALVQNYAGGNTMVLNRSALKLVQAALPGMPQPALHDWWLYQLISGAGGVVLLDPEPRLLYRQHSDNQVGANATLHSKLRRFGYMLTGTYRKWMDQNISALQSHANLLTPDNKALLDRLAQERSASLCTRLNMLADTGLHRKGRSNQAALWIAAALRRM</sequence>
<accession>A0A1B1AAI9</accession>
<dbReference type="SUPFAM" id="SSF53448">
    <property type="entry name" value="Nucleotide-diphospho-sugar transferases"/>
    <property type="match status" value="1"/>
</dbReference>